<keyword evidence="8" id="KW-1185">Reference proteome</keyword>
<evidence type="ECO:0000259" key="6">
    <source>
        <dbReference type="PROSITE" id="PS50103"/>
    </source>
</evidence>
<comment type="caution">
    <text evidence="7">The sequence shown here is derived from an EMBL/GenBank/DDBJ whole genome shotgun (WGS) entry which is preliminary data.</text>
</comment>
<dbReference type="Proteomes" id="UP000799536">
    <property type="component" value="Unassembled WGS sequence"/>
</dbReference>
<feature type="non-terminal residue" evidence="7">
    <location>
        <position position="1"/>
    </location>
</feature>
<keyword evidence="3 4" id="KW-0862">Zinc</keyword>
<dbReference type="Gene3D" id="4.10.1000.10">
    <property type="entry name" value="Zinc finger, CCCH-type"/>
    <property type="match status" value="2"/>
</dbReference>
<dbReference type="OrthoDB" id="410307at2759"/>
<dbReference type="AlphaFoldDB" id="A0A9P4JHR0"/>
<gene>
    <name evidence="7" type="ORF">GQ43DRAFT_442309</name>
</gene>
<feature type="compositionally biased region" description="Polar residues" evidence="5">
    <location>
        <begin position="85"/>
        <end position="104"/>
    </location>
</feature>
<dbReference type="PANTHER" id="PTHR46156:SF1">
    <property type="entry name" value="ZINC FINGER CCCH DOMAIN-CONTAINING PROTEIN 3"/>
    <property type="match status" value="1"/>
</dbReference>
<feature type="region of interest" description="Disordered" evidence="5">
    <location>
        <begin position="141"/>
        <end position="161"/>
    </location>
</feature>
<feature type="domain" description="C3H1-type" evidence="6">
    <location>
        <begin position="243"/>
        <end position="269"/>
    </location>
</feature>
<keyword evidence="1 4" id="KW-0479">Metal-binding</keyword>
<proteinExistence type="predicted"/>
<feature type="zinc finger region" description="C3H1-type" evidence="4">
    <location>
        <begin position="270"/>
        <end position="298"/>
    </location>
</feature>
<feature type="region of interest" description="Disordered" evidence="5">
    <location>
        <begin position="1"/>
        <end position="117"/>
    </location>
</feature>
<feature type="domain" description="C3H1-type" evidence="6">
    <location>
        <begin position="270"/>
        <end position="298"/>
    </location>
</feature>
<dbReference type="GO" id="GO:0008270">
    <property type="term" value="F:zinc ion binding"/>
    <property type="evidence" value="ECO:0007669"/>
    <property type="project" value="UniProtKB-KW"/>
</dbReference>
<dbReference type="GO" id="GO:0005634">
    <property type="term" value="C:nucleus"/>
    <property type="evidence" value="ECO:0007669"/>
    <property type="project" value="TreeGrafter"/>
</dbReference>
<keyword evidence="2 4" id="KW-0863">Zinc-finger</keyword>
<evidence type="ECO:0000256" key="1">
    <source>
        <dbReference type="ARBA" id="ARBA00022723"/>
    </source>
</evidence>
<evidence type="ECO:0000313" key="8">
    <source>
        <dbReference type="Proteomes" id="UP000799536"/>
    </source>
</evidence>
<evidence type="ECO:0000256" key="3">
    <source>
        <dbReference type="ARBA" id="ARBA00022833"/>
    </source>
</evidence>
<dbReference type="SMART" id="SM00356">
    <property type="entry name" value="ZnF_C3H1"/>
    <property type="match status" value="5"/>
</dbReference>
<feature type="zinc finger region" description="C3H1-type" evidence="4">
    <location>
        <begin position="189"/>
        <end position="217"/>
    </location>
</feature>
<dbReference type="Pfam" id="PF00642">
    <property type="entry name" value="zf-CCCH"/>
    <property type="match status" value="1"/>
</dbReference>
<dbReference type="InterPro" id="IPR000571">
    <property type="entry name" value="Znf_CCCH"/>
</dbReference>
<dbReference type="InterPro" id="IPR036855">
    <property type="entry name" value="Znf_CCCH_sf"/>
</dbReference>
<sequence>MVRLKKEQAQAQAGAPSFGERNPAPKQSEATNERQGHRGRGSYRGYRGHSGYTSYHPYSRPQYRNPSAHFSAAHTPVRLTDTAPAGNSTPTITSSSVQGPNQASPDIGSGGPTTSHLSTVQINGVAFRKSKDGSKLIRISDETGSQAGGHETPETVKIDNSQYTRKEDGHLYLQNPPKQQQQQTISTERKAKKPCRDYTSTGMCPKGHGCWYVHDDDRKAICRDYLQTGKCTTRCFKSHTPTPHNTPPCNFFLRGFCNKEDCKFAHVKVSKDAPVCYAFGELGYCEKGSACPDLHAFECPYYSNTGACPRRNCRLPHIALSRNRSQSEPDKGSQPRKIASDGRPGNSDIDMELSEDQDNFPKDNGDYDEKVYDAMKPYDLSSQDDYVPLD</sequence>
<name>A0A9P4JHR0_9PLEO</name>
<feature type="region of interest" description="Disordered" evidence="5">
    <location>
        <begin position="321"/>
        <end position="390"/>
    </location>
</feature>
<feature type="compositionally biased region" description="Low complexity" evidence="5">
    <location>
        <begin position="43"/>
        <end position="56"/>
    </location>
</feature>
<evidence type="ECO:0000256" key="4">
    <source>
        <dbReference type="PROSITE-ProRule" id="PRU00723"/>
    </source>
</evidence>
<feature type="domain" description="C3H1-type" evidence="6">
    <location>
        <begin position="189"/>
        <end position="217"/>
    </location>
</feature>
<protein>
    <recommendedName>
        <fullName evidence="6">C3H1-type domain-containing protein</fullName>
    </recommendedName>
</protein>
<dbReference type="EMBL" id="ML994064">
    <property type="protein sequence ID" value="KAF2199636.1"/>
    <property type="molecule type" value="Genomic_DNA"/>
</dbReference>
<feature type="region of interest" description="Disordered" evidence="5">
    <location>
        <begin position="173"/>
        <end position="192"/>
    </location>
</feature>
<reference evidence="7" key="1">
    <citation type="journal article" date="2020" name="Stud. Mycol.">
        <title>101 Dothideomycetes genomes: a test case for predicting lifestyles and emergence of pathogens.</title>
        <authorList>
            <person name="Haridas S."/>
            <person name="Albert R."/>
            <person name="Binder M."/>
            <person name="Bloem J."/>
            <person name="Labutti K."/>
            <person name="Salamov A."/>
            <person name="Andreopoulos B."/>
            <person name="Baker S."/>
            <person name="Barry K."/>
            <person name="Bills G."/>
            <person name="Bluhm B."/>
            <person name="Cannon C."/>
            <person name="Castanera R."/>
            <person name="Culley D."/>
            <person name="Daum C."/>
            <person name="Ezra D."/>
            <person name="Gonzalez J."/>
            <person name="Henrissat B."/>
            <person name="Kuo A."/>
            <person name="Liang C."/>
            <person name="Lipzen A."/>
            <person name="Lutzoni F."/>
            <person name="Magnuson J."/>
            <person name="Mondo S."/>
            <person name="Nolan M."/>
            <person name="Ohm R."/>
            <person name="Pangilinan J."/>
            <person name="Park H.-J."/>
            <person name="Ramirez L."/>
            <person name="Alfaro M."/>
            <person name="Sun H."/>
            <person name="Tritt A."/>
            <person name="Yoshinaga Y."/>
            <person name="Zwiers L.-H."/>
            <person name="Turgeon B."/>
            <person name="Goodwin S."/>
            <person name="Spatafora J."/>
            <person name="Crous P."/>
            <person name="Grigoriev I."/>
        </authorList>
    </citation>
    <scope>NUCLEOTIDE SEQUENCE</scope>
    <source>
        <strain evidence="7">ATCC 74209</strain>
    </source>
</reference>
<dbReference type="SUPFAM" id="SSF90229">
    <property type="entry name" value="CCCH zinc finger"/>
    <property type="match status" value="2"/>
</dbReference>
<evidence type="ECO:0000256" key="2">
    <source>
        <dbReference type="ARBA" id="ARBA00022771"/>
    </source>
</evidence>
<evidence type="ECO:0000256" key="5">
    <source>
        <dbReference type="SAM" id="MobiDB-lite"/>
    </source>
</evidence>
<dbReference type="PANTHER" id="PTHR46156">
    <property type="entry name" value="CCCH ZINGC FINGER"/>
    <property type="match status" value="1"/>
</dbReference>
<feature type="compositionally biased region" description="Basic and acidic residues" evidence="5">
    <location>
        <begin position="359"/>
        <end position="373"/>
    </location>
</feature>
<dbReference type="PROSITE" id="PS50103">
    <property type="entry name" value="ZF_C3H1"/>
    <property type="match status" value="3"/>
</dbReference>
<accession>A0A9P4JHR0</accession>
<feature type="compositionally biased region" description="Acidic residues" evidence="5">
    <location>
        <begin position="349"/>
        <end position="358"/>
    </location>
</feature>
<evidence type="ECO:0000313" key="7">
    <source>
        <dbReference type="EMBL" id="KAF2199636.1"/>
    </source>
</evidence>
<feature type="zinc finger region" description="C3H1-type" evidence="4">
    <location>
        <begin position="243"/>
        <end position="269"/>
    </location>
</feature>
<organism evidence="7 8">
    <name type="scientific">Delitschia confertaspora ATCC 74209</name>
    <dbReference type="NCBI Taxonomy" id="1513339"/>
    <lineage>
        <taxon>Eukaryota</taxon>
        <taxon>Fungi</taxon>
        <taxon>Dikarya</taxon>
        <taxon>Ascomycota</taxon>
        <taxon>Pezizomycotina</taxon>
        <taxon>Dothideomycetes</taxon>
        <taxon>Pleosporomycetidae</taxon>
        <taxon>Pleosporales</taxon>
        <taxon>Delitschiaceae</taxon>
        <taxon>Delitschia</taxon>
    </lineage>
</organism>